<dbReference type="Gene3D" id="3.30.450.40">
    <property type="match status" value="1"/>
</dbReference>
<dbReference type="InterPro" id="IPR036388">
    <property type="entry name" value="WH-like_DNA-bd_sf"/>
</dbReference>
<evidence type="ECO:0000259" key="4">
    <source>
        <dbReference type="PROSITE" id="PS51077"/>
    </source>
</evidence>
<feature type="domain" description="IclR-ED" evidence="5">
    <location>
        <begin position="62"/>
        <end position="245"/>
    </location>
</feature>
<dbReference type="PANTHER" id="PTHR30136:SF24">
    <property type="entry name" value="HTH-TYPE TRANSCRIPTIONAL REPRESSOR ALLR"/>
    <property type="match status" value="1"/>
</dbReference>
<dbReference type="EMBL" id="JACHMB010000001">
    <property type="protein sequence ID" value="MBB5782775.1"/>
    <property type="molecule type" value="Genomic_DNA"/>
</dbReference>
<dbReference type="SUPFAM" id="SSF55781">
    <property type="entry name" value="GAF domain-like"/>
    <property type="match status" value="1"/>
</dbReference>
<dbReference type="SUPFAM" id="SSF46785">
    <property type="entry name" value="Winged helix' DNA-binding domain"/>
    <property type="match status" value="1"/>
</dbReference>
<dbReference type="GO" id="GO:0045892">
    <property type="term" value="P:negative regulation of DNA-templated transcription"/>
    <property type="evidence" value="ECO:0007669"/>
    <property type="project" value="TreeGrafter"/>
</dbReference>
<dbReference type="PROSITE" id="PS51078">
    <property type="entry name" value="ICLR_ED"/>
    <property type="match status" value="1"/>
</dbReference>
<sequence>MSQTVARAIDIVGFVSVRHRTLGEIADHLGVHKSTALRLLQTLEQGGFVRRVPGGVYGMGFQLIALGQLALDQVEARSLAHPVLHGLSERYGQTVHLGELVGDQVIYVDKIDGRGTVAMGSRIGLPAQRHTAAVAKVILAYQDAETRARVMEGTTFTRFTPTTITTAEALAAELALTRERGWAEDDGEHEDYINCLALPVFDARGKVTHGISITALRAVVPLEELRAHVDDLRDAAHEISKSLGWGGDRYGRR</sequence>
<dbReference type="SMART" id="SM00346">
    <property type="entry name" value="HTH_ICLR"/>
    <property type="match status" value="1"/>
</dbReference>
<gene>
    <name evidence="6" type="ORF">HD596_009531</name>
</gene>
<feature type="domain" description="HTH iclR-type" evidence="4">
    <location>
        <begin position="2"/>
        <end position="61"/>
    </location>
</feature>
<keyword evidence="3" id="KW-0804">Transcription</keyword>
<dbReference type="Proteomes" id="UP000579153">
    <property type="component" value="Unassembled WGS sequence"/>
</dbReference>
<reference evidence="6 7" key="1">
    <citation type="submission" date="2020-08" db="EMBL/GenBank/DDBJ databases">
        <title>Sequencing the genomes of 1000 actinobacteria strains.</title>
        <authorList>
            <person name="Klenk H.-P."/>
        </authorList>
    </citation>
    <scope>NUCLEOTIDE SEQUENCE [LARGE SCALE GENOMIC DNA]</scope>
    <source>
        <strain evidence="6 7">DSM 45507</strain>
    </source>
</reference>
<dbReference type="InterPro" id="IPR029016">
    <property type="entry name" value="GAF-like_dom_sf"/>
</dbReference>
<dbReference type="RefSeq" id="WP_185075809.1">
    <property type="nucleotide sequence ID" value="NZ_JACHMB010000001.1"/>
</dbReference>
<dbReference type="AlphaFoldDB" id="A0A7W9GFD1"/>
<dbReference type="InterPro" id="IPR050707">
    <property type="entry name" value="HTH_MetabolicPath_Reg"/>
</dbReference>
<protein>
    <submittedName>
        <fullName evidence="6">DNA-binding IclR family transcriptional regulator</fullName>
    </submittedName>
</protein>
<evidence type="ECO:0000313" key="7">
    <source>
        <dbReference type="Proteomes" id="UP000579153"/>
    </source>
</evidence>
<dbReference type="InterPro" id="IPR036390">
    <property type="entry name" value="WH_DNA-bd_sf"/>
</dbReference>
<dbReference type="Gene3D" id="1.10.10.10">
    <property type="entry name" value="Winged helix-like DNA-binding domain superfamily/Winged helix DNA-binding domain"/>
    <property type="match status" value="1"/>
</dbReference>
<keyword evidence="1" id="KW-0805">Transcription regulation</keyword>
<keyword evidence="7" id="KW-1185">Reference proteome</keyword>
<evidence type="ECO:0000259" key="5">
    <source>
        <dbReference type="PROSITE" id="PS51078"/>
    </source>
</evidence>
<evidence type="ECO:0000313" key="6">
    <source>
        <dbReference type="EMBL" id="MBB5782775.1"/>
    </source>
</evidence>
<comment type="caution">
    <text evidence="6">The sequence shown here is derived from an EMBL/GenBank/DDBJ whole genome shotgun (WGS) entry which is preliminary data.</text>
</comment>
<accession>A0A7W9GFD1</accession>
<dbReference type="Pfam" id="PF09339">
    <property type="entry name" value="HTH_IclR"/>
    <property type="match status" value="1"/>
</dbReference>
<dbReference type="InterPro" id="IPR005471">
    <property type="entry name" value="Tscrpt_reg_IclR_N"/>
</dbReference>
<dbReference type="PANTHER" id="PTHR30136">
    <property type="entry name" value="HELIX-TURN-HELIX TRANSCRIPTIONAL REGULATOR, ICLR FAMILY"/>
    <property type="match status" value="1"/>
</dbReference>
<dbReference type="GO" id="GO:0003700">
    <property type="term" value="F:DNA-binding transcription factor activity"/>
    <property type="evidence" value="ECO:0007669"/>
    <property type="project" value="TreeGrafter"/>
</dbReference>
<keyword evidence="2 6" id="KW-0238">DNA-binding</keyword>
<organism evidence="6 7">
    <name type="scientific">Nonomuraea jabiensis</name>
    <dbReference type="NCBI Taxonomy" id="882448"/>
    <lineage>
        <taxon>Bacteria</taxon>
        <taxon>Bacillati</taxon>
        <taxon>Actinomycetota</taxon>
        <taxon>Actinomycetes</taxon>
        <taxon>Streptosporangiales</taxon>
        <taxon>Streptosporangiaceae</taxon>
        <taxon>Nonomuraea</taxon>
    </lineage>
</organism>
<name>A0A7W9GFD1_9ACTN</name>
<proteinExistence type="predicted"/>
<dbReference type="InterPro" id="IPR014757">
    <property type="entry name" value="Tscrpt_reg_IclR_C"/>
</dbReference>
<dbReference type="Pfam" id="PF01614">
    <property type="entry name" value="IclR_C"/>
    <property type="match status" value="1"/>
</dbReference>
<evidence type="ECO:0000256" key="1">
    <source>
        <dbReference type="ARBA" id="ARBA00023015"/>
    </source>
</evidence>
<evidence type="ECO:0000256" key="3">
    <source>
        <dbReference type="ARBA" id="ARBA00023163"/>
    </source>
</evidence>
<dbReference type="PROSITE" id="PS51077">
    <property type="entry name" value="HTH_ICLR"/>
    <property type="match status" value="1"/>
</dbReference>
<evidence type="ECO:0000256" key="2">
    <source>
        <dbReference type="ARBA" id="ARBA00023125"/>
    </source>
</evidence>
<dbReference type="GO" id="GO:0003677">
    <property type="term" value="F:DNA binding"/>
    <property type="evidence" value="ECO:0007669"/>
    <property type="project" value="UniProtKB-KW"/>
</dbReference>